<gene>
    <name evidence="2" type="ORF">OIU85_008640</name>
</gene>
<feature type="coiled-coil region" evidence="1">
    <location>
        <begin position="98"/>
        <end position="132"/>
    </location>
</feature>
<keyword evidence="3" id="KW-1185">Reference proteome</keyword>
<evidence type="ECO:0000256" key="1">
    <source>
        <dbReference type="SAM" id="Coils"/>
    </source>
</evidence>
<protein>
    <submittedName>
        <fullName evidence="2">Uncharacterized protein</fullName>
    </submittedName>
</protein>
<proteinExistence type="predicted"/>
<reference evidence="2" key="1">
    <citation type="submission" date="2022-11" db="EMBL/GenBank/DDBJ databases">
        <authorList>
            <person name="Hyden B.L."/>
            <person name="Feng K."/>
            <person name="Yates T."/>
            <person name="Jawdy S."/>
            <person name="Smart L.B."/>
            <person name="Muchero W."/>
        </authorList>
    </citation>
    <scope>NUCLEOTIDE SEQUENCE</scope>
    <source>
        <tissue evidence="2">Shoot tip</tissue>
    </source>
</reference>
<comment type="caution">
    <text evidence="2">The sequence shown here is derived from an EMBL/GenBank/DDBJ whole genome shotgun (WGS) entry which is preliminary data.</text>
</comment>
<dbReference type="Pfam" id="PF03233">
    <property type="entry name" value="Cauli_AT"/>
    <property type="match status" value="1"/>
</dbReference>
<dbReference type="InterPro" id="IPR004917">
    <property type="entry name" value="Caulimo_AT"/>
</dbReference>
<reference evidence="2" key="2">
    <citation type="journal article" date="2023" name="Int. J. Mol. Sci.">
        <title>De Novo Assembly and Annotation of 11 Diverse Shrub Willow (Salix) Genomes Reveals Novel Gene Organization in Sex-Linked Regions.</title>
        <authorList>
            <person name="Hyden B."/>
            <person name="Feng K."/>
            <person name="Yates T.B."/>
            <person name="Jawdy S."/>
            <person name="Cereghino C."/>
            <person name="Smart L.B."/>
            <person name="Muchero W."/>
        </authorList>
    </citation>
    <scope>NUCLEOTIDE SEQUENCE [LARGE SCALE GENOMIC DNA]</scope>
    <source>
        <tissue evidence="2">Shoot tip</tissue>
    </source>
</reference>
<dbReference type="Proteomes" id="UP001151529">
    <property type="component" value="Chromosome 7"/>
</dbReference>
<dbReference type="AlphaFoldDB" id="A0A9Q0NY26"/>
<organism evidence="2 3">
    <name type="scientific">Salix viminalis</name>
    <name type="common">Common osier</name>
    <name type="synonym">Basket willow</name>
    <dbReference type="NCBI Taxonomy" id="40686"/>
    <lineage>
        <taxon>Eukaryota</taxon>
        <taxon>Viridiplantae</taxon>
        <taxon>Streptophyta</taxon>
        <taxon>Embryophyta</taxon>
        <taxon>Tracheophyta</taxon>
        <taxon>Spermatophyta</taxon>
        <taxon>Magnoliopsida</taxon>
        <taxon>eudicotyledons</taxon>
        <taxon>Gunneridae</taxon>
        <taxon>Pentapetalae</taxon>
        <taxon>rosids</taxon>
        <taxon>fabids</taxon>
        <taxon>Malpighiales</taxon>
        <taxon>Salicaceae</taxon>
        <taxon>Saliceae</taxon>
        <taxon>Salix</taxon>
    </lineage>
</organism>
<dbReference type="EMBL" id="JAPFFL010000014">
    <property type="protein sequence ID" value="KAJ6678072.1"/>
    <property type="molecule type" value="Genomic_DNA"/>
</dbReference>
<evidence type="ECO:0000313" key="3">
    <source>
        <dbReference type="Proteomes" id="UP001151529"/>
    </source>
</evidence>
<name>A0A9Q0NY26_SALVM</name>
<sequence>MSIFSDSPHIYFGKKYVELHRQSVARSTNQRFFYSGGQKSEGCISHLNNINHVVGNNYILLHNICQKLGIMNSLHKTPVELLPTRYVPETDNGLKSLLQNSNSQLEEVKQKIDLMEKNLMSIEQKLSEFSLDKFQEKLQSLDLAKIEQILEHVTSIDNKLWWRFKN</sequence>
<accession>A0A9Q0NY26</accession>
<keyword evidence="1" id="KW-0175">Coiled coil</keyword>
<evidence type="ECO:0000313" key="2">
    <source>
        <dbReference type="EMBL" id="KAJ6678072.1"/>
    </source>
</evidence>